<dbReference type="AlphaFoldDB" id="Q07L97"/>
<name>Q07L97_RHOP5</name>
<dbReference type="STRING" id="316055.RPE_3355"/>
<sequence length="90" mass="10290">MLIASSRGRSRLRSCRDRGVAMPLSAPNRSIRPANQRRAIRRKRPVLRARRRREGGKLKNFFVAKFSDSESRRAHFGAEARVASIDRSIS</sequence>
<gene>
    <name evidence="1" type="ordered locus">RPE_3355</name>
</gene>
<reference evidence="1" key="1">
    <citation type="submission" date="2006-09" db="EMBL/GenBank/DDBJ databases">
        <title>Complete sequence of Rhodopseudomonas palustris BisA53.</title>
        <authorList>
            <consortium name="US DOE Joint Genome Institute"/>
            <person name="Copeland A."/>
            <person name="Lucas S."/>
            <person name="Lapidus A."/>
            <person name="Barry K."/>
            <person name="Detter J.C."/>
            <person name="Glavina del Rio T."/>
            <person name="Hammon N."/>
            <person name="Israni S."/>
            <person name="Dalin E."/>
            <person name="Tice H."/>
            <person name="Pitluck S."/>
            <person name="Chain P."/>
            <person name="Malfatti S."/>
            <person name="Shin M."/>
            <person name="Vergez L."/>
            <person name="Schmutz J."/>
            <person name="Larimer F."/>
            <person name="Land M."/>
            <person name="Hauser L."/>
            <person name="Pelletier D.A."/>
            <person name="Kyrpides N."/>
            <person name="Kim E."/>
            <person name="Harwood C.S."/>
            <person name="Oda Y."/>
            <person name="Richardson P."/>
        </authorList>
    </citation>
    <scope>NUCLEOTIDE SEQUENCE [LARGE SCALE GENOMIC DNA]</scope>
    <source>
        <strain evidence="1">BisA53</strain>
    </source>
</reference>
<dbReference type="HOGENOM" id="CLU_2438823_0_0_5"/>
<accession>Q07L97</accession>
<evidence type="ECO:0000313" key="1">
    <source>
        <dbReference type="EMBL" id="ABJ07287.1"/>
    </source>
</evidence>
<dbReference type="KEGG" id="rpe:RPE_3355"/>
<proteinExistence type="predicted"/>
<organism evidence="1">
    <name type="scientific">Rhodopseudomonas palustris (strain BisA53)</name>
    <dbReference type="NCBI Taxonomy" id="316055"/>
    <lineage>
        <taxon>Bacteria</taxon>
        <taxon>Pseudomonadati</taxon>
        <taxon>Pseudomonadota</taxon>
        <taxon>Alphaproteobacteria</taxon>
        <taxon>Hyphomicrobiales</taxon>
        <taxon>Nitrobacteraceae</taxon>
        <taxon>Rhodopseudomonas</taxon>
    </lineage>
</organism>
<protein>
    <submittedName>
        <fullName evidence="1">Uncharacterized protein</fullName>
    </submittedName>
</protein>
<dbReference type="EMBL" id="CP000463">
    <property type="protein sequence ID" value="ABJ07287.1"/>
    <property type="molecule type" value="Genomic_DNA"/>
</dbReference>